<reference evidence="3" key="1">
    <citation type="journal article" date="2019" name="Int. J. Syst. Evol. Microbiol.">
        <title>The Global Catalogue of Microorganisms (GCM) 10K type strain sequencing project: providing services to taxonomists for standard genome sequencing and annotation.</title>
        <authorList>
            <consortium name="The Broad Institute Genomics Platform"/>
            <consortium name="The Broad Institute Genome Sequencing Center for Infectious Disease"/>
            <person name="Wu L."/>
            <person name="Ma J."/>
        </authorList>
    </citation>
    <scope>NUCLEOTIDE SEQUENCE [LARGE SCALE GENOMIC DNA]</scope>
    <source>
        <strain evidence="3">JCM 10083</strain>
    </source>
</reference>
<comment type="caution">
    <text evidence="2">The sequence shown here is derived from an EMBL/GenBank/DDBJ whole genome shotgun (WGS) entry which is preliminary data.</text>
</comment>
<gene>
    <name evidence="2" type="ORF">ACFQVD_30510</name>
</gene>
<feature type="compositionally biased region" description="Basic and acidic residues" evidence="1">
    <location>
        <begin position="171"/>
        <end position="183"/>
    </location>
</feature>
<dbReference type="EMBL" id="JBHTEE010000001">
    <property type="protein sequence ID" value="MFC7604453.1"/>
    <property type="molecule type" value="Genomic_DNA"/>
</dbReference>
<evidence type="ECO:0000256" key="1">
    <source>
        <dbReference type="SAM" id="MobiDB-lite"/>
    </source>
</evidence>
<evidence type="ECO:0000313" key="3">
    <source>
        <dbReference type="Proteomes" id="UP001596514"/>
    </source>
</evidence>
<dbReference type="Proteomes" id="UP001596514">
    <property type="component" value="Unassembled WGS sequence"/>
</dbReference>
<proteinExistence type="predicted"/>
<feature type="region of interest" description="Disordered" evidence="1">
    <location>
        <begin position="163"/>
        <end position="183"/>
    </location>
</feature>
<keyword evidence="3" id="KW-1185">Reference proteome</keyword>
<protein>
    <submittedName>
        <fullName evidence="2">Uncharacterized protein</fullName>
    </submittedName>
</protein>
<name>A0ABW2T8M6_9ACTN</name>
<accession>A0ABW2T8M6</accession>
<sequence>MSERFAQRLPAWPLPAVGAGPVIEGWKTEQSGWGVFSARRDPELVLTEQEMLAGLTGHLVAETAEELIRLADEQRRIEDRLNDVPPVCPHCGRAQGDAPLIVTADESSVTAERCARSYPTGADCLHHEVEWSRPNPLPDGVRCRQCGTWWRLDLIPDEVAARLKGGTPATEDTRPAVVDRRHP</sequence>
<evidence type="ECO:0000313" key="2">
    <source>
        <dbReference type="EMBL" id="MFC7604453.1"/>
    </source>
</evidence>
<dbReference type="RefSeq" id="WP_343961266.1">
    <property type="nucleotide sequence ID" value="NZ_BAAAGK010000005.1"/>
</dbReference>
<organism evidence="2 3">
    <name type="scientific">Streptosporangium amethystogenes subsp. fukuiense</name>
    <dbReference type="NCBI Taxonomy" id="698418"/>
    <lineage>
        <taxon>Bacteria</taxon>
        <taxon>Bacillati</taxon>
        <taxon>Actinomycetota</taxon>
        <taxon>Actinomycetes</taxon>
        <taxon>Streptosporangiales</taxon>
        <taxon>Streptosporangiaceae</taxon>
        <taxon>Streptosporangium</taxon>
    </lineage>
</organism>